<organism evidence="1 2">
    <name type="scientific">Candidatus Vagococcus giribetii</name>
    <dbReference type="NCBI Taxonomy" id="2230876"/>
    <lineage>
        <taxon>Bacteria</taxon>
        <taxon>Bacillati</taxon>
        <taxon>Bacillota</taxon>
        <taxon>Bacilli</taxon>
        <taxon>Lactobacillales</taxon>
        <taxon>Enterococcaceae</taxon>
        <taxon>Vagococcus</taxon>
    </lineage>
</organism>
<protein>
    <recommendedName>
        <fullName evidence="3">YokE-like PH domain-containing protein</fullName>
    </recommendedName>
</protein>
<accession>A0ABS3HUE3</accession>
<dbReference type="RefSeq" id="WP_206967267.1">
    <property type="nucleotide sequence ID" value="NZ_JAFLVX010000025.1"/>
</dbReference>
<evidence type="ECO:0000313" key="1">
    <source>
        <dbReference type="EMBL" id="MBO0477367.1"/>
    </source>
</evidence>
<sequence>MFISKETIHTLSLAYLTEHSVVCYAESQSLAITTNKVILIMDHSQLYILGLNTFLTKVTQVTTLSLTDITNERFSTNPLSLSVTWSFTSRTNEWHFRIMKKILTLGDGQKEFINRLNFR</sequence>
<name>A0ABS3HUE3_9ENTE</name>
<gene>
    <name evidence="1" type="ORF">DOK76_09800</name>
</gene>
<reference evidence="1 2" key="1">
    <citation type="submission" date="2021-03" db="EMBL/GenBank/DDBJ databases">
        <title>Enterococcal diversity collection.</title>
        <authorList>
            <person name="Gilmore M.S."/>
            <person name="Schwartzman J."/>
            <person name="Van Tyne D."/>
            <person name="Martin M."/>
            <person name="Earl A.M."/>
            <person name="Manson A.L."/>
            <person name="Straub T."/>
            <person name="Salamzade R."/>
            <person name="Saavedra J."/>
            <person name="Lebreton F."/>
            <person name="Prichula J."/>
            <person name="Schaufler K."/>
            <person name="Gaca A."/>
            <person name="Sgardioli B."/>
            <person name="Wagenaar J."/>
            <person name="Strong T."/>
        </authorList>
    </citation>
    <scope>NUCLEOTIDE SEQUENCE [LARGE SCALE GENOMIC DNA]</scope>
    <source>
        <strain evidence="1 2">DIV0080</strain>
    </source>
</reference>
<dbReference type="EMBL" id="JAFLVX010000025">
    <property type="protein sequence ID" value="MBO0477367.1"/>
    <property type="molecule type" value="Genomic_DNA"/>
</dbReference>
<dbReference type="Proteomes" id="UP000664857">
    <property type="component" value="Unassembled WGS sequence"/>
</dbReference>
<comment type="caution">
    <text evidence="1">The sequence shown here is derived from an EMBL/GenBank/DDBJ whole genome shotgun (WGS) entry which is preliminary data.</text>
</comment>
<keyword evidence="2" id="KW-1185">Reference proteome</keyword>
<evidence type="ECO:0000313" key="2">
    <source>
        <dbReference type="Proteomes" id="UP000664857"/>
    </source>
</evidence>
<evidence type="ECO:0008006" key="3">
    <source>
        <dbReference type="Google" id="ProtNLM"/>
    </source>
</evidence>
<proteinExistence type="predicted"/>